<evidence type="ECO:0000313" key="2">
    <source>
        <dbReference type="Proteomes" id="UP000240962"/>
    </source>
</evidence>
<accession>A0A2H5BH89</accession>
<keyword evidence="2" id="KW-1185">Reference proteome</keyword>
<name>A0A2H5BH89_9CAUD</name>
<proteinExistence type="predicted"/>
<dbReference type="EMBL" id="MG649967">
    <property type="protein sequence ID" value="AUG85330.1"/>
    <property type="molecule type" value="Genomic_DNA"/>
</dbReference>
<sequence>MRGSVILLSLLISGWANALTLSPMYKDDLVYQDLYMAKFKLENNGADLQEYDVSLHKESPEGEILYTSEDVLGGDGYKSLSVPIYDIKPDKLQKYYICVTEKPKENQKWGVVGRACAKVRLYWPQSQLRQLAQQD</sequence>
<reference evidence="2" key="1">
    <citation type="submission" date="2017-12" db="EMBL/GenBank/DDBJ databases">
        <authorList>
            <person name="Page C.L."/>
            <person name="McFadden E.F."/>
            <person name="Syed A.X."/>
            <person name="Lafty E.M."/>
            <person name="Hyatt D.A."/>
            <person name="Farronato D.M."/>
            <person name="Dong S.Z."/>
            <person name="Apostolopoulos E.L."/>
            <person name="Broussard G.W."/>
        </authorList>
    </citation>
    <scope>NUCLEOTIDE SEQUENCE [LARGE SCALE GENOMIC DNA]</scope>
</reference>
<gene>
    <name evidence="1" type="ORF">THALASSA_151</name>
</gene>
<dbReference type="Proteomes" id="UP000240962">
    <property type="component" value="Segment"/>
</dbReference>
<protein>
    <submittedName>
        <fullName evidence="1">Uncharacterized protein</fullName>
    </submittedName>
</protein>
<evidence type="ECO:0000313" key="1">
    <source>
        <dbReference type="EMBL" id="AUG85330.1"/>
    </source>
</evidence>
<organism evidence="1 2">
    <name type="scientific">Vibrio phage Thalassa</name>
    <dbReference type="NCBI Taxonomy" id="2570301"/>
    <lineage>
        <taxon>Viruses</taxon>
        <taxon>Duplodnaviria</taxon>
        <taxon>Heunggongvirae</taxon>
        <taxon>Uroviricota</taxon>
        <taxon>Caudoviricetes</taxon>
        <taxon>Demerecviridae</taxon>
        <taxon>Ermolyevavirinae</taxon>
        <taxon>Thalassavirus</taxon>
        <taxon>Thalassavirus thalassa</taxon>
    </lineage>
</organism>